<evidence type="ECO:0000256" key="1">
    <source>
        <dbReference type="ARBA" id="ARBA00004141"/>
    </source>
</evidence>
<organism evidence="7 8">
    <name type="scientific">Siminovitchia thermophila</name>
    <dbReference type="NCBI Taxonomy" id="1245522"/>
    <lineage>
        <taxon>Bacteria</taxon>
        <taxon>Bacillati</taxon>
        <taxon>Bacillota</taxon>
        <taxon>Bacilli</taxon>
        <taxon>Bacillales</taxon>
        <taxon>Bacillaceae</taxon>
        <taxon>Siminovitchia</taxon>
    </lineage>
</organism>
<feature type="transmembrane region" description="Helical" evidence="5">
    <location>
        <begin position="12"/>
        <end position="32"/>
    </location>
</feature>
<dbReference type="RefSeq" id="WP_077110344.1">
    <property type="nucleotide sequence ID" value="NZ_JAFBFH010000014.1"/>
</dbReference>
<evidence type="ECO:0000256" key="4">
    <source>
        <dbReference type="ARBA" id="ARBA00023136"/>
    </source>
</evidence>
<dbReference type="EMBL" id="JAFBFH010000014">
    <property type="protein sequence ID" value="MBM7715427.1"/>
    <property type="molecule type" value="Genomic_DNA"/>
</dbReference>
<gene>
    <name evidence="7" type="ORF">JOC94_002414</name>
</gene>
<dbReference type="Gene3D" id="3.40.1710.10">
    <property type="entry name" value="abc type-2 transporter like domain"/>
    <property type="match status" value="1"/>
</dbReference>
<dbReference type="PANTHER" id="PTHR43077:SF5">
    <property type="entry name" value="PHAGE INFECTION PROTEIN"/>
    <property type="match status" value="1"/>
</dbReference>
<feature type="transmembrane region" description="Helical" evidence="5">
    <location>
        <begin position="247"/>
        <end position="267"/>
    </location>
</feature>
<dbReference type="Proteomes" id="UP000823485">
    <property type="component" value="Unassembled WGS sequence"/>
</dbReference>
<dbReference type="InterPro" id="IPR013525">
    <property type="entry name" value="ABC2_TM"/>
</dbReference>
<dbReference type="PANTHER" id="PTHR43077">
    <property type="entry name" value="TRANSPORT PERMEASE YVFS-RELATED"/>
    <property type="match status" value="1"/>
</dbReference>
<evidence type="ECO:0000259" key="6">
    <source>
        <dbReference type="Pfam" id="PF12698"/>
    </source>
</evidence>
<keyword evidence="8" id="KW-1185">Reference proteome</keyword>
<keyword evidence="3 5" id="KW-1133">Transmembrane helix</keyword>
<evidence type="ECO:0000256" key="5">
    <source>
        <dbReference type="SAM" id="Phobius"/>
    </source>
</evidence>
<dbReference type="Pfam" id="PF12698">
    <property type="entry name" value="ABC2_membrane_3"/>
    <property type="match status" value="1"/>
</dbReference>
<reference evidence="7 8" key="1">
    <citation type="submission" date="2021-01" db="EMBL/GenBank/DDBJ databases">
        <title>Genomic Encyclopedia of Type Strains, Phase IV (KMG-IV): sequencing the most valuable type-strain genomes for metagenomic binning, comparative biology and taxonomic classification.</title>
        <authorList>
            <person name="Goeker M."/>
        </authorList>
    </citation>
    <scope>NUCLEOTIDE SEQUENCE [LARGE SCALE GENOMIC DNA]</scope>
    <source>
        <strain evidence="7 8">DSM 105453</strain>
    </source>
</reference>
<comment type="subcellular location">
    <subcellularLocation>
        <location evidence="1">Membrane</location>
        <topology evidence="1">Multi-pass membrane protein</topology>
    </subcellularLocation>
</comment>
<keyword evidence="2 5" id="KW-0812">Transmembrane</keyword>
<evidence type="ECO:0000313" key="7">
    <source>
        <dbReference type="EMBL" id="MBM7715427.1"/>
    </source>
</evidence>
<protein>
    <submittedName>
        <fullName evidence="7">Phage infection (PIP) family protein YhgE</fullName>
    </submittedName>
</protein>
<feature type="transmembrane region" description="Helical" evidence="5">
    <location>
        <begin position="306"/>
        <end position="323"/>
    </location>
</feature>
<keyword evidence="4 5" id="KW-0472">Membrane</keyword>
<dbReference type="InterPro" id="IPR051328">
    <property type="entry name" value="T7SS_ABC-Transporter"/>
</dbReference>
<comment type="caution">
    <text evidence="7">The sequence shown here is derived from an EMBL/GenBank/DDBJ whole genome shotgun (WGS) entry which is preliminary data.</text>
</comment>
<name>A0ABS2R714_9BACI</name>
<proteinExistence type="predicted"/>
<evidence type="ECO:0000256" key="3">
    <source>
        <dbReference type="ARBA" id="ARBA00022989"/>
    </source>
</evidence>
<evidence type="ECO:0000313" key="8">
    <source>
        <dbReference type="Proteomes" id="UP000823485"/>
    </source>
</evidence>
<feature type="transmembrane region" description="Helical" evidence="5">
    <location>
        <begin position="205"/>
        <end position="226"/>
    </location>
</feature>
<accession>A0ABS2R714</accession>
<feature type="transmembrane region" description="Helical" evidence="5">
    <location>
        <begin position="364"/>
        <end position="385"/>
    </location>
</feature>
<feature type="domain" description="ABC-2 type transporter transmembrane" evidence="6">
    <location>
        <begin position="22"/>
        <end position="379"/>
    </location>
</feature>
<evidence type="ECO:0000256" key="2">
    <source>
        <dbReference type="ARBA" id="ARBA00022692"/>
    </source>
</evidence>
<sequence length="402" mass="44997">MKELKAFFKVRATYMGIMAAIMFQLIFFSVWLTAYKGVQDRTDHLSIGVVNEDQTNEMDIAKELGQTLPFQVKQYSTFKKASREMDERKIEMIIHIPANFTSSLKSEERPSIYYWINQANATSSKTMMEQIAKQVNHELNEKVFLLQKAAGTAMSEQKLQEMPLEQPVAQAIEEAVQSAIASIDPEPVEGVIKRTNTAEEFSANLVPLMVIISSFAGAMVMIMQIHEAATTIRSAYTKWRLFFARQLINVGVAFLLPFLTISLMKLFAVTSQEPFGMIYLFQAIMFLSFLTFAQVFVFLFGNLGMVFNILALSLQLVTSGVLVSRELLAKGYHALAPFLPATYGADGYYAIVFGGNSSILKDNIWYLLLITGITFLLAIGAVAVWRDSSKEKVRPQGTSVAK</sequence>
<feature type="transmembrane region" description="Helical" evidence="5">
    <location>
        <begin position="279"/>
        <end position="299"/>
    </location>
</feature>